<dbReference type="EMBL" id="KZ305031">
    <property type="protein sequence ID" value="PIA48127.1"/>
    <property type="molecule type" value="Genomic_DNA"/>
</dbReference>
<keyword evidence="3" id="KW-1185">Reference proteome</keyword>
<reference evidence="2 3" key="1">
    <citation type="submission" date="2017-09" db="EMBL/GenBank/DDBJ databases">
        <title>WGS assembly of Aquilegia coerulea Goldsmith.</title>
        <authorList>
            <person name="Hodges S."/>
            <person name="Kramer E."/>
            <person name="Nordborg M."/>
            <person name="Tomkins J."/>
            <person name="Borevitz J."/>
            <person name="Derieg N."/>
            <person name="Yan J."/>
            <person name="Mihaltcheva S."/>
            <person name="Hayes R.D."/>
            <person name="Rokhsar D."/>
        </authorList>
    </citation>
    <scope>NUCLEOTIDE SEQUENCE [LARGE SCALE GENOMIC DNA]</scope>
    <source>
        <strain evidence="3">cv. Goldsmith</strain>
    </source>
</reference>
<feature type="domain" description="EF-hand" evidence="1">
    <location>
        <begin position="62"/>
        <end position="97"/>
    </location>
</feature>
<accession>A0A2G5DY03</accession>
<dbReference type="AlphaFoldDB" id="A0A2G5DY03"/>
<name>A0A2G5DY03_AQUCA</name>
<dbReference type="STRING" id="218851.A0A2G5DY03"/>
<dbReference type="InParanoid" id="A0A2G5DY03"/>
<dbReference type="PANTHER" id="PTHR46824:SF1">
    <property type="entry name" value="CALCIUM-BINDING PROTEIN CML49-RELATED"/>
    <property type="match status" value="1"/>
</dbReference>
<gene>
    <name evidence="2" type="ORF">AQUCO_01400602v1</name>
</gene>
<evidence type="ECO:0000313" key="2">
    <source>
        <dbReference type="EMBL" id="PIA48127.1"/>
    </source>
</evidence>
<dbReference type="Proteomes" id="UP000230069">
    <property type="component" value="Unassembled WGS sequence"/>
</dbReference>
<dbReference type="InterPro" id="IPR002048">
    <property type="entry name" value="EF_hand_dom"/>
</dbReference>
<dbReference type="OrthoDB" id="186625at2759"/>
<dbReference type="InterPro" id="IPR044590">
    <property type="entry name" value="CML48/49/50"/>
</dbReference>
<dbReference type="InterPro" id="IPR011992">
    <property type="entry name" value="EF-hand-dom_pair"/>
</dbReference>
<dbReference type="PROSITE" id="PS50222">
    <property type="entry name" value="EF_HAND_2"/>
    <property type="match status" value="1"/>
</dbReference>
<dbReference type="GO" id="GO:0005509">
    <property type="term" value="F:calcium ion binding"/>
    <property type="evidence" value="ECO:0007669"/>
    <property type="project" value="InterPro"/>
</dbReference>
<evidence type="ECO:0000259" key="1">
    <source>
        <dbReference type="PROSITE" id="PS50222"/>
    </source>
</evidence>
<dbReference type="Gene3D" id="1.10.238.10">
    <property type="entry name" value="EF-hand"/>
    <property type="match status" value="1"/>
</dbReference>
<protein>
    <recommendedName>
        <fullName evidence="1">EF-hand domain-containing protein</fullName>
    </recommendedName>
</protein>
<organism evidence="2 3">
    <name type="scientific">Aquilegia coerulea</name>
    <name type="common">Rocky mountain columbine</name>
    <dbReference type="NCBI Taxonomy" id="218851"/>
    <lineage>
        <taxon>Eukaryota</taxon>
        <taxon>Viridiplantae</taxon>
        <taxon>Streptophyta</taxon>
        <taxon>Embryophyta</taxon>
        <taxon>Tracheophyta</taxon>
        <taxon>Spermatophyta</taxon>
        <taxon>Magnoliopsida</taxon>
        <taxon>Ranunculales</taxon>
        <taxon>Ranunculaceae</taxon>
        <taxon>Thalictroideae</taxon>
        <taxon>Aquilegia</taxon>
    </lineage>
</organism>
<dbReference type="PANTHER" id="PTHR46824">
    <property type="entry name" value="CALCIUM-BINDING PROTEIN CML48-RELATED"/>
    <property type="match status" value="1"/>
</dbReference>
<sequence length="165" mass="19096">MKTWFQLADRQHRGFIDDKELQIFLSTDDRIFSLRTVHLLMYDITNTNIRKLGIKEFSALVHSIMNWKEIFERVDRNRSRNIDSSKLQEALLTLGCTVPPVILDLLVSNFAESGGDKKTIEYDSFIGCCLTVKRLQEKLREKDTNHNGSATFTCESFISTVLYLL</sequence>
<dbReference type="SUPFAM" id="SSF47473">
    <property type="entry name" value="EF-hand"/>
    <property type="match status" value="1"/>
</dbReference>
<evidence type="ECO:0000313" key="3">
    <source>
        <dbReference type="Proteomes" id="UP000230069"/>
    </source>
</evidence>
<proteinExistence type="predicted"/>